<keyword evidence="2" id="KW-1185">Reference proteome</keyword>
<reference evidence="1 2" key="1">
    <citation type="submission" date="2021-03" db="EMBL/GenBank/DDBJ databases">
        <title>Antimicrobial resistance genes in bacteria isolated from Japanese honey, and their potential for conferring macrolide and lincosamide resistance in the American foulbrood pathogen Paenibacillus larvae.</title>
        <authorList>
            <person name="Okamoto M."/>
            <person name="Kumagai M."/>
            <person name="Kanamori H."/>
            <person name="Takamatsu D."/>
        </authorList>
    </citation>
    <scope>NUCLEOTIDE SEQUENCE [LARGE SCALE GENOMIC DNA]</scope>
    <source>
        <strain evidence="1 2">J15TS10</strain>
    </source>
</reference>
<gene>
    <name evidence="1" type="ORF">J15TS10_16780</name>
</gene>
<sequence length="723" mass="81449">MIFKKNQGYYPVIDLGDSVTDTMIVHYPVEAQFLDQTFIRLKYNYVNQEKPNKWQAKAQWRHSGYSFEIIDQWTEEINRVVLQRKVKAKAYQAGAENGGLQLRLQGSIPSSDSAEWRFCAPATHYSEQGTLDTFSKARVYMDDRLTYPFILAYRPMIGRSITLGRVSLPKSTLAPRRTEAKESAYLQETEVGSVGYGVKGGNELFLQAFWPYYEGDTSVSLNAHGTPVSAYYPLEGANFQLDLSYDFRIGEGETFGDAVYAAFQTYAELHPPQPVELPFTLDQSIEYRKISLRHSYRELDNGGAGFFFHFDPRHGYMSEPSGFGTSFNNIPHETYTRILEYGFTGRQINAAYMLAKLDGKEWIERGRKVTSFFVDRLSTPSGFLYSLFDIEQNKPFASFGEIDAPKLHYISHGNIPGNYLRTMVEPAFDLLQIYQFYASLNIEEPTWLDTTMKFGHFLLENQNEDGSWYRAYEPDGTPLKHGHGFGENEFSAKSASSIPILYLIALGKASGADGELFFNAAKKAGDFVLNTYVSKDHYLGGTLDNPNVIDKEASQYAMAALYGLYKLTGDKRYLQGSVKAGKLFVTWNYLWNAPHFPGTDLAQVQFQTVGTGGINSIWGGGVVDIYSLFHIEELYLVGEETKETFFCTMAEWISKGTQQLLSHPGDLMGFTDLGMQPEGFGICNQGIDEGMIAKGDIWGTLGWIYSAGIYGLGKYLESRNRSS</sequence>
<dbReference type="SUPFAM" id="SSF48208">
    <property type="entry name" value="Six-hairpin glycosidases"/>
    <property type="match status" value="1"/>
</dbReference>
<protein>
    <submittedName>
        <fullName evidence="1">Uncharacterized protein</fullName>
    </submittedName>
</protein>
<evidence type="ECO:0000313" key="1">
    <source>
        <dbReference type="EMBL" id="GIP57864.1"/>
    </source>
</evidence>
<dbReference type="Proteomes" id="UP000681290">
    <property type="component" value="Unassembled WGS sequence"/>
</dbReference>
<accession>A0ABQ4MPP6</accession>
<organism evidence="1 2">
    <name type="scientific">Paenibacillus woosongensis</name>
    <dbReference type="NCBI Taxonomy" id="307580"/>
    <lineage>
        <taxon>Bacteria</taxon>
        <taxon>Bacillati</taxon>
        <taxon>Bacillota</taxon>
        <taxon>Bacilli</taxon>
        <taxon>Bacillales</taxon>
        <taxon>Paenibacillaceae</taxon>
        <taxon>Paenibacillus</taxon>
    </lineage>
</organism>
<evidence type="ECO:0000313" key="2">
    <source>
        <dbReference type="Proteomes" id="UP000681290"/>
    </source>
</evidence>
<dbReference type="EMBL" id="BOSM01000002">
    <property type="protein sequence ID" value="GIP57864.1"/>
    <property type="molecule type" value="Genomic_DNA"/>
</dbReference>
<comment type="caution">
    <text evidence="1">The sequence shown here is derived from an EMBL/GenBank/DDBJ whole genome shotgun (WGS) entry which is preliminary data.</text>
</comment>
<name>A0ABQ4MPP6_9BACL</name>
<dbReference type="InterPro" id="IPR008928">
    <property type="entry name" value="6-hairpin_glycosidase_sf"/>
</dbReference>
<proteinExistence type="predicted"/>